<feature type="domain" description="Non-canonical purine NTP phosphatase/PRRC1" evidence="12">
    <location>
        <begin position="7"/>
        <end position="159"/>
    </location>
</feature>
<evidence type="ECO:0000259" key="12">
    <source>
        <dbReference type="Pfam" id="PF01931"/>
    </source>
</evidence>
<protein>
    <recommendedName>
        <fullName evidence="9">inosine/xanthosine triphosphatase</fullName>
        <ecNumber evidence="9">3.6.1.73</ecNumber>
    </recommendedName>
</protein>
<proteinExistence type="predicted"/>
<evidence type="ECO:0000256" key="10">
    <source>
        <dbReference type="ARBA" id="ARBA00048174"/>
    </source>
</evidence>
<keyword evidence="14" id="KW-1185">Reference proteome</keyword>
<gene>
    <name evidence="13" type="ORF">ABID49_001240</name>
</gene>
<comment type="cofactor">
    <cofactor evidence="2">
        <name>Mg(2+)</name>
        <dbReference type="ChEBI" id="CHEBI:18420"/>
    </cofactor>
</comment>
<dbReference type="RefSeq" id="WP_354196436.1">
    <property type="nucleotide sequence ID" value="NZ_JBEPLW010000006.1"/>
</dbReference>
<keyword evidence="6" id="KW-0460">Magnesium</keyword>
<evidence type="ECO:0000313" key="13">
    <source>
        <dbReference type="EMBL" id="MET3575355.1"/>
    </source>
</evidence>
<sequence>MYEITVGSTNKAKVEAVRHAFRTMGIEAEVTGAGTESGVSGQPFGDEETMAGAQNRAVAASKITGGIGIGLEGGVKELAGRLYICNWGALALPDGTVFMAGGAQIPLPEEVASPVRKGEELGPVMERYSHRQDIRQTGGAVGVFTAGEVDRADMFGQIVRLLAGQWRFGGGDRPVASRPEHA</sequence>
<dbReference type="InterPro" id="IPR050299">
    <property type="entry name" value="YjjX_NTPase"/>
</dbReference>
<reference evidence="13 14" key="1">
    <citation type="submission" date="2024-06" db="EMBL/GenBank/DDBJ databases">
        <title>Genomic Encyclopedia of Type Strains, Phase IV (KMG-IV): sequencing the most valuable type-strain genomes for metagenomic binning, comparative biology and taxonomic classification.</title>
        <authorList>
            <person name="Goeker M."/>
        </authorList>
    </citation>
    <scope>NUCLEOTIDE SEQUENCE [LARGE SCALE GENOMIC DNA]</scope>
    <source>
        <strain evidence="13 14">DSM 26128</strain>
    </source>
</reference>
<comment type="cofactor">
    <cofactor evidence="1">
        <name>Mn(2+)</name>
        <dbReference type="ChEBI" id="CHEBI:29035"/>
    </cofactor>
</comment>
<keyword evidence="4" id="KW-0547">Nucleotide-binding</keyword>
<dbReference type="EMBL" id="JBEPLW010000006">
    <property type="protein sequence ID" value="MET3575355.1"/>
    <property type="molecule type" value="Genomic_DNA"/>
</dbReference>
<dbReference type="InterPro" id="IPR026533">
    <property type="entry name" value="NTPase/PRRC1"/>
</dbReference>
<evidence type="ECO:0000256" key="5">
    <source>
        <dbReference type="ARBA" id="ARBA00022801"/>
    </source>
</evidence>
<evidence type="ECO:0000256" key="4">
    <source>
        <dbReference type="ARBA" id="ARBA00022741"/>
    </source>
</evidence>
<evidence type="ECO:0000256" key="11">
    <source>
        <dbReference type="ARBA" id="ARBA00048781"/>
    </source>
</evidence>
<accession>A0ABV2GAP3</accession>
<organism evidence="13 14">
    <name type="scientific">Bhargavaea ullalensis</name>
    <dbReference type="NCBI Taxonomy" id="1265685"/>
    <lineage>
        <taxon>Bacteria</taxon>
        <taxon>Bacillati</taxon>
        <taxon>Bacillota</taxon>
        <taxon>Bacilli</taxon>
        <taxon>Bacillales</taxon>
        <taxon>Caryophanaceae</taxon>
        <taxon>Bhargavaea</taxon>
    </lineage>
</organism>
<name>A0ABV2GAP3_9BACL</name>
<evidence type="ECO:0000256" key="6">
    <source>
        <dbReference type="ARBA" id="ARBA00022842"/>
    </source>
</evidence>
<comment type="caution">
    <text evidence="13">The sequence shown here is derived from an EMBL/GenBank/DDBJ whole genome shotgun (WGS) entry which is preliminary data.</text>
</comment>
<evidence type="ECO:0000256" key="7">
    <source>
        <dbReference type="ARBA" id="ARBA00023080"/>
    </source>
</evidence>
<dbReference type="PANTHER" id="PTHR34699">
    <property type="match status" value="1"/>
</dbReference>
<evidence type="ECO:0000313" key="14">
    <source>
        <dbReference type="Proteomes" id="UP001549099"/>
    </source>
</evidence>
<dbReference type="InterPro" id="IPR029001">
    <property type="entry name" value="ITPase-like_fam"/>
</dbReference>
<dbReference type="SUPFAM" id="SSF52972">
    <property type="entry name" value="ITPase-like"/>
    <property type="match status" value="1"/>
</dbReference>
<evidence type="ECO:0000256" key="3">
    <source>
        <dbReference type="ARBA" id="ARBA00022723"/>
    </source>
</evidence>
<dbReference type="EC" id="3.6.1.73" evidence="9"/>
<keyword evidence="3" id="KW-0479">Metal-binding</keyword>
<dbReference type="Gene3D" id="3.90.950.10">
    <property type="match status" value="1"/>
</dbReference>
<evidence type="ECO:0000256" key="2">
    <source>
        <dbReference type="ARBA" id="ARBA00001946"/>
    </source>
</evidence>
<dbReference type="Proteomes" id="UP001549099">
    <property type="component" value="Unassembled WGS sequence"/>
</dbReference>
<keyword evidence="8" id="KW-0464">Manganese</keyword>
<comment type="catalytic activity">
    <reaction evidence="11">
        <text>XTP + H2O = XDP + phosphate + H(+)</text>
        <dbReference type="Rhea" id="RHEA:28406"/>
        <dbReference type="ChEBI" id="CHEBI:15377"/>
        <dbReference type="ChEBI" id="CHEBI:15378"/>
        <dbReference type="ChEBI" id="CHEBI:43474"/>
        <dbReference type="ChEBI" id="CHEBI:59884"/>
        <dbReference type="ChEBI" id="CHEBI:61314"/>
        <dbReference type="EC" id="3.6.1.73"/>
    </reaction>
</comment>
<evidence type="ECO:0000256" key="9">
    <source>
        <dbReference type="ARBA" id="ARBA00038901"/>
    </source>
</evidence>
<keyword evidence="7" id="KW-0546">Nucleotide metabolism</keyword>
<evidence type="ECO:0000256" key="8">
    <source>
        <dbReference type="ARBA" id="ARBA00023211"/>
    </source>
</evidence>
<dbReference type="Pfam" id="PF01931">
    <property type="entry name" value="NTPase_I-T"/>
    <property type="match status" value="1"/>
</dbReference>
<evidence type="ECO:0000256" key="1">
    <source>
        <dbReference type="ARBA" id="ARBA00001936"/>
    </source>
</evidence>
<keyword evidence="5" id="KW-0378">Hydrolase</keyword>
<dbReference type="NCBIfam" id="NF002850">
    <property type="entry name" value="PRK03114.1"/>
    <property type="match status" value="1"/>
</dbReference>
<comment type="catalytic activity">
    <reaction evidence="10">
        <text>ITP + H2O = IDP + phosphate + H(+)</text>
        <dbReference type="Rhea" id="RHEA:28330"/>
        <dbReference type="ChEBI" id="CHEBI:15377"/>
        <dbReference type="ChEBI" id="CHEBI:15378"/>
        <dbReference type="ChEBI" id="CHEBI:43474"/>
        <dbReference type="ChEBI" id="CHEBI:58280"/>
        <dbReference type="ChEBI" id="CHEBI:61402"/>
        <dbReference type="EC" id="3.6.1.73"/>
    </reaction>
</comment>
<dbReference type="PANTHER" id="PTHR34699:SF2">
    <property type="entry name" value="NON-CANONICAL PURINE NTP PHOSPHATASE_PRRC1 DOMAIN-CONTAINING PROTEIN"/>
    <property type="match status" value="1"/>
</dbReference>